<dbReference type="InterPro" id="IPR036259">
    <property type="entry name" value="MFS_trans_sf"/>
</dbReference>
<feature type="transmembrane region" description="Helical" evidence="7">
    <location>
        <begin position="389"/>
        <end position="407"/>
    </location>
</feature>
<evidence type="ECO:0000256" key="7">
    <source>
        <dbReference type="SAM" id="Phobius"/>
    </source>
</evidence>
<name>A0ABD3VCK3_SINWO</name>
<dbReference type="GO" id="GO:0016020">
    <property type="term" value="C:membrane"/>
    <property type="evidence" value="ECO:0007669"/>
    <property type="project" value="UniProtKB-SubCell"/>
</dbReference>
<proteinExistence type="inferred from homology"/>
<feature type="transmembrane region" description="Helical" evidence="7">
    <location>
        <begin position="733"/>
        <end position="752"/>
    </location>
</feature>
<gene>
    <name evidence="8" type="ORF">ACJMK2_008954</name>
</gene>
<feature type="transmembrane region" description="Helical" evidence="7">
    <location>
        <begin position="516"/>
        <end position="540"/>
    </location>
</feature>
<reference evidence="8 9" key="1">
    <citation type="submission" date="2024-11" db="EMBL/GenBank/DDBJ databases">
        <title>Chromosome-level genome assembly of the freshwater bivalve Anodonta woodiana.</title>
        <authorList>
            <person name="Chen X."/>
        </authorList>
    </citation>
    <scope>NUCLEOTIDE SEQUENCE [LARGE SCALE GENOMIC DNA]</scope>
    <source>
        <strain evidence="8">MN2024</strain>
        <tissue evidence="8">Gills</tissue>
    </source>
</reference>
<organism evidence="8 9">
    <name type="scientific">Sinanodonta woodiana</name>
    <name type="common">Chinese pond mussel</name>
    <name type="synonym">Anodonta woodiana</name>
    <dbReference type="NCBI Taxonomy" id="1069815"/>
    <lineage>
        <taxon>Eukaryota</taxon>
        <taxon>Metazoa</taxon>
        <taxon>Spiralia</taxon>
        <taxon>Lophotrochozoa</taxon>
        <taxon>Mollusca</taxon>
        <taxon>Bivalvia</taxon>
        <taxon>Autobranchia</taxon>
        <taxon>Heteroconchia</taxon>
        <taxon>Palaeoheterodonta</taxon>
        <taxon>Unionida</taxon>
        <taxon>Unionoidea</taxon>
        <taxon>Unionidae</taxon>
        <taxon>Unioninae</taxon>
        <taxon>Sinanodonta</taxon>
    </lineage>
</organism>
<evidence type="ECO:0000256" key="4">
    <source>
        <dbReference type="ARBA" id="ARBA00022989"/>
    </source>
</evidence>
<dbReference type="PANTHER" id="PTHR19444:SF13">
    <property type="entry name" value="PROTEIN UNC-93 HOMOLOG A"/>
    <property type="match status" value="1"/>
</dbReference>
<feature type="transmembrane region" description="Helical" evidence="7">
    <location>
        <begin position="758"/>
        <end position="776"/>
    </location>
</feature>
<dbReference type="SUPFAM" id="SSF103473">
    <property type="entry name" value="MFS general substrate transporter"/>
    <property type="match status" value="2"/>
</dbReference>
<feature type="transmembrane region" description="Helical" evidence="7">
    <location>
        <begin position="449"/>
        <end position="467"/>
    </location>
</feature>
<comment type="caution">
    <text evidence="8">The sequence shown here is derived from an EMBL/GenBank/DDBJ whole genome shotgun (WGS) entry which is preliminary data.</text>
</comment>
<feature type="transmembrane region" description="Helical" evidence="7">
    <location>
        <begin position="700"/>
        <end position="721"/>
    </location>
</feature>
<feature type="transmembrane region" description="Helical" evidence="7">
    <location>
        <begin position="797"/>
        <end position="817"/>
    </location>
</feature>
<evidence type="ECO:0000256" key="1">
    <source>
        <dbReference type="ARBA" id="ARBA00004141"/>
    </source>
</evidence>
<dbReference type="Pfam" id="PF05978">
    <property type="entry name" value="UNC-93"/>
    <property type="match status" value="1"/>
</dbReference>
<keyword evidence="5 7" id="KW-0472">Membrane</keyword>
<evidence type="ECO:0000256" key="5">
    <source>
        <dbReference type="ARBA" id="ARBA00023136"/>
    </source>
</evidence>
<dbReference type="PANTHER" id="PTHR19444">
    <property type="entry name" value="UNC-93 RELATED"/>
    <property type="match status" value="1"/>
</dbReference>
<evidence type="ECO:0000256" key="6">
    <source>
        <dbReference type="SAM" id="MobiDB-lite"/>
    </source>
</evidence>
<keyword evidence="4 7" id="KW-1133">Transmembrane helix</keyword>
<protein>
    <submittedName>
        <fullName evidence="8">Uncharacterized protein</fullName>
    </submittedName>
</protein>
<accession>A0ABD3VCK3</accession>
<evidence type="ECO:0000256" key="3">
    <source>
        <dbReference type="ARBA" id="ARBA00022692"/>
    </source>
</evidence>
<comment type="subcellular location">
    <subcellularLocation>
        <location evidence="1">Membrane</location>
        <topology evidence="1">Multi-pass membrane protein</topology>
    </subcellularLocation>
</comment>
<dbReference type="InterPro" id="IPR010291">
    <property type="entry name" value="Ion_channel_UNC-93"/>
</dbReference>
<dbReference type="Proteomes" id="UP001634394">
    <property type="component" value="Unassembled WGS sequence"/>
</dbReference>
<dbReference type="InterPro" id="IPR051951">
    <property type="entry name" value="UNC-93_regulatory"/>
</dbReference>
<comment type="similarity">
    <text evidence="2">Belongs to the unc-93 family.</text>
</comment>
<feature type="transmembrane region" description="Helical" evidence="7">
    <location>
        <begin position="823"/>
        <end position="843"/>
    </location>
</feature>
<evidence type="ECO:0000313" key="8">
    <source>
        <dbReference type="EMBL" id="KAL3858693.1"/>
    </source>
</evidence>
<feature type="transmembrane region" description="Helical" evidence="7">
    <location>
        <begin position="617"/>
        <end position="637"/>
    </location>
</feature>
<dbReference type="AlphaFoldDB" id="A0ABD3VCK3"/>
<feature type="transmembrane region" description="Helical" evidence="7">
    <location>
        <begin position="419"/>
        <end position="442"/>
    </location>
</feature>
<keyword evidence="9" id="KW-1185">Reference proteome</keyword>
<evidence type="ECO:0000256" key="2">
    <source>
        <dbReference type="ARBA" id="ARBA00009172"/>
    </source>
</evidence>
<sequence length="861" mass="94320">MTTKNVSLDEISAITEGLTSLNDASFHHVRKEELAKDVCDAESAGSESASSHHIATDPAFTRFETREYADTNFSNTNTALVIPKVELTSETPVLKYSDVFNGPVPEATDILECIGSLTSSDSNALPISNHESLRQTPDEERWEHNVAMSTLQILESPEYTDTWGSSDSSTPLIAKDEPRSQTPNARDNAVNASPVRLVNACECADSWCSENSATLIRKDQSLSQTPDVGCEDEQVPIEVVPFIPEVRMLTENVTPPVVTLVGAWEFGSLSSICFTDDLQQKGNLVNSKQDLGSTWTFGSMPSVFISKDGRERSNTMKRMHESPAFSSVSSSPVTTKRHSSQACTNILLAQKLLRDGKDIITYIPSKRNPVADSVIQKEITLCSRNMKNLVVVGLGVMLVYIAMGSLRNLQSSINHEGGIGIYSLAVTFAMFMIGSLITPFLLKRYRPKDCLIISFISPLLYVLANIYPKAYIFLPVSGLTGFSNALTWNSVSTHITHLSVAESCRKQSSLDGTTSVFFGTFFLIFQFSFVIGNLISSVILSQGRVVRSNPESLMQLGSTSFGNVSVLTNIIMNNTTYNMSTSGYVNDSITSHCGTEYCHWYPIDSKTMVINEETKGFLIGTYAICVILAIVIALFFLDPLPDYRTEPPHLRDIGNQLVSVMKMMLNKKFALVLMLIMYGIFLGSFVTAEITKAYVTCPLGIHMVGYTMICFGVVAAASSFISGHLVKHVGRMPVIVTAGVTSVLLLVLMSMWDASSGHIILYFLLLGAWGLVDGILSSQTNGIIGAVFSDQYEEAFGSLRFVQGIAGVIVFSYANFVCMQLKIILIGVLCVVSVFLYAGMEVLQKKETRHLKENTQLQTSV</sequence>
<keyword evidence="3 7" id="KW-0812">Transmembrane</keyword>
<dbReference type="Gene3D" id="1.20.1250.20">
    <property type="entry name" value="MFS general substrate transporter like domains"/>
    <property type="match status" value="2"/>
</dbReference>
<feature type="region of interest" description="Disordered" evidence="6">
    <location>
        <begin position="159"/>
        <end position="187"/>
    </location>
</feature>
<feature type="compositionally biased region" description="Polar residues" evidence="6">
    <location>
        <begin position="162"/>
        <end position="171"/>
    </location>
</feature>
<feature type="transmembrane region" description="Helical" evidence="7">
    <location>
        <begin position="669"/>
        <end position="688"/>
    </location>
</feature>
<evidence type="ECO:0000313" key="9">
    <source>
        <dbReference type="Proteomes" id="UP001634394"/>
    </source>
</evidence>
<dbReference type="EMBL" id="JBJQND010000012">
    <property type="protein sequence ID" value="KAL3858693.1"/>
    <property type="molecule type" value="Genomic_DNA"/>
</dbReference>